<keyword evidence="2" id="KW-0812">Transmembrane</keyword>
<gene>
    <name evidence="3" type="ORF">EJ05DRAFT_485571</name>
</gene>
<reference evidence="3" key="1">
    <citation type="journal article" date="2020" name="Stud. Mycol.">
        <title>101 Dothideomycetes genomes: a test case for predicting lifestyles and emergence of pathogens.</title>
        <authorList>
            <person name="Haridas S."/>
            <person name="Albert R."/>
            <person name="Binder M."/>
            <person name="Bloem J."/>
            <person name="Labutti K."/>
            <person name="Salamov A."/>
            <person name="Andreopoulos B."/>
            <person name="Baker S."/>
            <person name="Barry K."/>
            <person name="Bills G."/>
            <person name="Bluhm B."/>
            <person name="Cannon C."/>
            <person name="Castanera R."/>
            <person name="Culley D."/>
            <person name="Daum C."/>
            <person name="Ezra D."/>
            <person name="Gonzalez J."/>
            <person name="Henrissat B."/>
            <person name="Kuo A."/>
            <person name="Liang C."/>
            <person name="Lipzen A."/>
            <person name="Lutzoni F."/>
            <person name="Magnuson J."/>
            <person name="Mondo S."/>
            <person name="Nolan M."/>
            <person name="Ohm R."/>
            <person name="Pangilinan J."/>
            <person name="Park H.-J."/>
            <person name="Ramirez L."/>
            <person name="Alfaro M."/>
            <person name="Sun H."/>
            <person name="Tritt A."/>
            <person name="Yoshinaga Y."/>
            <person name="Zwiers L.-H."/>
            <person name="Turgeon B."/>
            <person name="Goodwin S."/>
            <person name="Spatafora J."/>
            <person name="Crous P."/>
            <person name="Grigoriev I."/>
        </authorList>
    </citation>
    <scope>NUCLEOTIDE SEQUENCE</scope>
    <source>
        <strain evidence="3">CBS 121739</strain>
    </source>
</reference>
<proteinExistence type="predicted"/>
<dbReference type="AlphaFoldDB" id="A0A6A6W735"/>
<evidence type="ECO:0000256" key="1">
    <source>
        <dbReference type="SAM" id="MobiDB-lite"/>
    </source>
</evidence>
<dbReference type="EMBL" id="ML996571">
    <property type="protein sequence ID" value="KAF2758443.1"/>
    <property type="molecule type" value="Genomic_DNA"/>
</dbReference>
<dbReference type="RefSeq" id="XP_033600894.1">
    <property type="nucleotide sequence ID" value="XM_033745461.1"/>
</dbReference>
<dbReference type="OrthoDB" id="5211263at2759"/>
<keyword evidence="2" id="KW-0472">Membrane</keyword>
<sequence>MPSLQKDGTPWMKRILLPLWAVRMVITGILIVVTIIALSVSARELSQNDDGYIGDDINGNGVYVNWKVALGVSVAFFLIMLIVFLLDILSVIKFLRHSLTPKWLVVVNSIQTTIWMVQVGLEIWDTTRGAGAGGLVGSIIVLAFFVLMLIYAIITKRKQKKGAFRGAYQPAHNPAAPQGWQSQGFMHGQQGQQPYQTGAYEPYGGAGGHELGQQNPVPVYGAAGEYYAGTAYKSPAVEHEASAAPEYSQPVQPRQGV</sequence>
<feature type="region of interest" description="Disordered" evidence="1">
    <location>
        <begin position="174"/>
        <end position="207"/>
    </location>
</feature>
<feature type="transmembrane region" description="Helical" evidence="2">
    <location>
        <begin position="68"/>
        <end position="91"/>
    </location>
</feature>
<dbReference type="Proteomes" id="UP000799437">
    <property type="component" value="Unassembled WGS sequence"/>
</dbReference>
<keyword evidence="4" id="KW-1185">Reference proteome</keyword>
<evidence type="ECO:0000256" key="2">
    <source>
        <dbReference type="SAM" id="Phobius"/>
    </source>
</evidence>
<keyword evidence="2" id="KW-1133">Transmembrane helix</keyword>
<name>A0A6A6W735_9PEZI</name>
<evidence type="ECO:0000313" key="4">
    <source>
        <dbReference type="Proteomes" id="UP000799437"/>
    </source>
</evidence>
<dbReference type="GeneID" id="54486515"/>
<evidence type="ECO:0000313" key="3">
    <source>
        <dbReference type="EMBL" id="KAF2758443.1"/>
    </source>
</evidence>
<feature type="region of interest" description="Disordered" evidence="1">
    <location>
        <begin position="238"/>
        <end position="257"/>
    </location>
</feature>
<feature type="transmembrane region" description="Helical" evidence="2">
    <location>
        <begin position="130"/>
        <end position="154"/>
    </location>
</feature>
<feature type="compositionally biased region" description="Polar residues" evidence="1">
    <location>
        <begin position="179"/>
        <end position="196"/>
    </location>
</feature>
<accession>A0A6A6W735</accession>
<protein>
    <submittedName>
        <fullName evidence="3">Uncharacterized protein</fullName>
    </submittedName>
</protein>
<organism evidence="3 4">
    <name type="scientific">Pseudovirgaria hyperparasitica</name>
    <dbReference type="NCBI Taxonomy" id="470096"/>
    <lineage>
        <taxon>Eukaryota</taxon>
        <taxon>Fungi</taxon>
        <taxon>Dikarya</taxon>
        <taxon>Ascomycota</taxon>
        <taxon>Pezizomycotina</taxon>
        <taxon>Dothideomycetes</taxon>
        <taxon>Dothideomycetes incertae sedis</taxon>
        <taxon>Acrospermales</taxon>
        <taxon>Acrospermaceae</taxon>
        <taxon>Pseudovirgaria</taxon>
    </lineage>
</organism>
<feature type="transmembrane region" description="Helical" evidence="2">
    <location>
        <begin position="20"/>
        <end position="42"/>
    </location>
</feature>